<keyword evidence="2" id="KW-1185">Reference proteome</keyword>
<name>A0A846M746_9SPHN</name>
<dbReference type="Proteomes" id="UP000576821">
    <property type="component" value="Unassembled WGS sequence"/>
</dbReference>
<comment type="caution">
    <text evidence="1">The sequence shown here is derived from an EMBL/GenBank/DDBJ whole genome shotgun (WGS) entry which is preliminary data.</text>
</comment>
<protein>
    <submittedName>
        <fullName evidence="1">Uncharacterized protein</fullName>
    </submittedName>
</protein>
<gene>
    <name evidence="1" type="ORF">FHS54_001447</name>
</gene>
<sequence length="129" mass="14028">MTDLFDREFRASRDGGYSAPGFVYPHSAGFKGSAETGREAAEAIAPKLGNLQRLVLEAVNARGAYGLTPEELSDNREIGRVSVQPRFSELKAKGLIVDSGKRRINSSSRKRAVVWVAREYAPLMEGGDA</sequence>
<organism evidence="1 2">
    <name type="scientific">Sphingobium vermicomposti</name>
    <dbReference type="NCBI Taxonomy" id="529005"/>
    <lineage>
        <taxon>Bacteria</taxon>
        <taxon>Pseudomonadati</taxon>
        <taxon>Pseudomonadota</taxon>
        <taxon>Alphaproteobacteria</taxon>
        <taxon>Sphingomonadales</taxon>
        <taxon>Sphingomonadaceae</taxon>
        <taxon>Sphingobium</taxon>
    </lineage>
</organism>
<dbReference type="RefSeq" id="WP_243855684.1">
    <property type="nucleotide sequence ID" value="NZ_JAASQR010000002.1"/>
</dbReference>
<dbReference type="EMBL" id="JAASQR010000002">
    <property type="protein sequence ID" value="NIJ16481.1"/>
    <property type="molecule type" value="Genomic_DNA"/>
</dbReference>
<dbReference type="AlphaFoldDB" id="A0A846M746"/>
<accession>A0A846M746</accession>
<evidence type="ECO:0000313" key="2">
    <source>
        <dbReference type="Proteomes" id="UP000576821"/>
    </source>
</evidence>
<evidence type="ECO:0000313" key="1">
    <source>
        <dbReference type="EMBL" id="NIJ16481.1"/>
    </source>
</evidence>
<reference evidence="1 2" key="1">
    <citation type="submission" date="2020-03" db="EMBL/GenBank/DDBJ databases">
        <title>Genomic Encyclopedia of Type Strains, Phase IV (KMG-IV): sequencing the most valuable type-strain genomes for metagenomic binning, comparative biology and taxonomic classification.</title>
        <authorList>
            <person name="Goeker M."/>
        </authorList>
    </citation>
    <scope>NUCLEOTIDE SEQUENCE [LARGE SCALE GENOMIC DNA]</scope>
    <source>
        <strain evidence="1 2">DSM 21299</strain>
    </source>
</reference>
<proteinExistence type="predicted"/>